<dbReference type="InterPro" id="IPR058642">
    <property type="entry name" value="BRE1A/B-like_dom"/>
</dbReference>
<comment type="similarity">
    <text evidence="6">Belongs to the BRE1 family.</text>
</comment>
<organism evidence="10 11">
    <name type="scientific">Goodea atripinnis</name>
    <dbReference type="NCBI Taxonomy" id="208336"/>
    <lineage>
        <taxon>Eukaryota</taxon>
        <taxon>Metazoa</taxon>
        <taxon>Chordata</taxon>
        <taxon>Craniata</taxon>
        <taxon>Vertebrata</taxon>
        <taxon>Euteleostomi</taxon>
        <taxon>Actinopterygii</taxon>
        <taxon>Neopterygii</taxon>
        <taxon>Teleostei</taxon>
        <taxon>Neoteleostei</taxon>
        <taxon>Acanthomorphata</taxon>
        <taxon>Ovalentaria</taxon>
        <taxon>Atherinomorphae</taxon>
        <taxon>Cyprinodontiformes</taxon>
        <taxon>Goodeidae</taxon>
        <taxon>Goodea</taxon>
    </lineage>
</organism>
<feature type="domain" description="BRE1A/B-like" evidence="9">
    <location>
        <begin position="146"/>
        <end position="291"/>
    </location>
</feature>
<reference evidence="10 11" key="1">
    <citation type="submission" date="2021-06" db="EMBL/GenBank/DDBJ databases">
        <authorList>
            <person name="Palmer J.M."/>
        </authorList>
    </citation>
    <scope>NUCLEOTIDE SEQUENCE [LARGE SCALE GENOMIC DNA]</scope>
    <source>
        <strain evidence="10 11">GA_2019</strain>
        <tissue evidence="10">Muscle</tissue>
    </source>
</reference>
<evidence type="ECO:0000256" key="6">
    <source>
        <dbReference type="RuleBase" id="RU365038"/>
    </source>
</evidence>
<evidence type="ECO:0000259" key="9">
    <source>
        <dbReference type="Pfam" id="PF26052"/>
    </source>
</evidence>
<feature type="region of interest" description="Disordered" evidence="8">
    <location>
        <begin position="1"/>
        <end position="30"/>
    </location>
</feature>
<dbReference type="Pfam" id="PF26052">
    <property type="entry name" value="BRE1B"/>
    <property type="match status" value="1"/>
</dbReference>
<evidence type="ECO:0000256" key="2">
    <source>
        <dbReference type="ARBA" id="ARBA00022723"/>
    </source>
</evidence>
<proteinExistence type="inferred from homology"/>
<comment type="caution">
    <text evidence="10">The sequence shown here is derived from an EMBL/GenBank/DDBJ whole genome shotgun (WGS) entry which is preliminary data.</text>
</comment>
<dbReference type="PANTHER" id="PTHR23163:SF2">
    <property type="entry name" value="E3 UBIQUITIN-PROTEIN LIGASE BRE1A"/>
    <property type="match status" value="1"/>
</dbReference>
<accession>A0ABV0P4I3</accession>
<feature type="non-terminal residue" evidence="10">
    <location>
        <position position="1"/>
    </location>
</feature>
<comment type="catalytic activity">
    <reaction evidence="6">
        <text>S-ubiquitinyl-[E2 ubiquitin-conjugating enzyme]-L-cysteine + [acceptor protein]-L-lysine = [E2 ubiquitin-conjugating enzyme]-L-cysteine + N(6)-ubiquitinyl-[acceptor protein]-L-lysine.</text>
        <dbReference type="EC" id="2.3.2.27"/>
    </reaction>
</comment>
<evidence type="ECO:0000256" key="4">
    <source>
        <dbReference type="ARBA" id="ARBA00022833"/>
    </source>
</evidence>
<sequence length="334" mass="38865">HQGETANSFLATLASSTSEEMEAELQERVESSQKQASRVVEIYKNLKNTLDQLKSELDSGAADQRVSELQARIEELQWDMEKIRRRENRLNAHLSEILERVNSKGYKVCGEASSVCGTITINKRKAMPYCLWLSCCQTELLSRAEGLVKESSEYRCLQSQFSVLYNESLTLKAQLDETRARLNTTRTARLRQLDHMENDEVALQRKVRTEVFQLEDTLAQVKKEYEMLRIEFEQTLAANEQAGPINREMRHLISTLQTHNQQLKGEVVKYKLRLRETQAELHQAEELRQRLRELEERERREGKKMADEEALRKIRSVEEQIDILNKKVSIAKQV</sequence>
<dbReference type="EMBL" id="JAHRIO010061180">
    <property type="protein sequence ID" value="MEQ2178625.1"/>
    <property type="molecule type" value="Genomic_DNA"/>
</dbReference>
<keyword evidence="6" id="KW-0833">Ubl conjugation pathway</keyword>
<evidence type="ECO:0000256" key="5">
    <source>
        <dbReference type="ARBA" id="ARBA00023242"/>
    </source>
</evidence>
<keyword evidence="6 7" id="KW-0175">Coiled coil</keyword>
<evidence type="ECO:0000256" key="8">
    <source>
        <dbReference type="SAM" id="MobiDB-lite"/>
    </source>
</evidence>
<evidence type="ECO:0000256" key="3">
    <source>
        <dbReference type="ARBA" id="ARBA00022771"/>
    </source>
</evidence>
<keyword evidence="5 6" id="KW-0539">Nucleus</keyword>
<name>A0ABV0P4I3_9TELE</name>
<keyword evidence="4 6" id="KW-0862">Zinc</keyword>
<feature type="coiled-coil region" evidence="7">
    <location>
        <begin position="36"/>
        <end position="100"/>
    </location>
</feature>
<dbReference type="PANTHER" id="PTHR23163">
    <property type="entry name" value="RING FINGER PROTEIN-RELATED"/>
    <property type="match status" value="1"/>
</dbReference>
<keyword evidence="6" id="KW-0156">Chromatin regulator</keyword>
<evidence type="ECO:0000256" key="1">
    <source>
        <dbReference type="ARBA" id="ARBA00004123"/>
    </source>
</evidence>
<evidence type="ECO:0000313" key="11">
    <source>
        <dbReference type="Proteomes" id="UP001476798"/>
    </source>
</evidence>
<gene>
    <name evidence="10" type="ORF">GOODEAATRI_015989</name>
</gene>
<comment type="subcellular location">
    <subcellularLocation>
        <location evidence="1 6">Nucleus</location>
    </subcellularLocation>
</comment>
<dbReference type="InterPro" id="IPR013956">
    <property type="entry name" value="E3_ubiquit_lig_Bre1"/>
</dbReference>
<evidence type="ECO:0000313" key="10">
    <source>
        <dbReference type="EMBL" id="MEQ2178625.1"/>
    </source>
</evidence>
<keyword evidence="3 6" id="KW-0863">Zinc-finger</keyword>
<dbReference type="EC" id="2.3.2.27" evidence="6"/>
<protein>
    <recommendedName>
        <fullName evidence="6">E3 ubiquitin protein ligase</fullName>
        <ecNumber evidence="6">2.3.2.27</ecNumber>
    </recommendedName>
</protein>
<dbReference type="Proteomes" id="UP001476798">
    <property type="component" value="Unassembled WGS sequence"/>
</dbReference>
<keyword evidence="6" id="KW-0808">Transferase</keyword>
<evidence type="ECO:0000256" key="7">
    <source>
        <dbReference type="SAM" id="Coils"/>
    </source>
</evidence>
<comment type="pathway">
    <text evidence="6">Protein modification; protein ubiquitination.</text>
</comment>
<keyword evidence="11" id="KW-1185">Reference proteome</keyword>
<keyword evidence="2 6" id="KW-0479">Metal-binding</keyword>
<feature type="coiled-coil region" evidence="7">
    <location>
        <begin position="211"/>
        <end position="334"/>
    </location>
</feature>
<feature type="compositionally biased region" description="Polar residues" evidence="8">
    <location>
        <begin position="1"/>
        <end position="18"/>
    </location>
</feature>